<name>A0ABZ3FM87_9ACTN</name>
<sequence>MPVSAALALAAHLNACRHSPLSPEVAARAVIGDHAAHHVVDVEGLLGLDPLTASDLDRAMAAALVLVDSDWAVALPRPGRLAPLAGPPTLTAGALDAGAVVLPAAGGPAWVPRAVGPAIQWQILYAAAPRLTDTAADADRQLREVVVQVGRRLSDLPLGTAEEDEAPAPILPGCYGSRSQQLLARAWRLSRAAETALADDGDTLHVHAISARRNALGELRDAAESALTAAVTWTGASA</sequence>
<dbReference type="EMBL" id="CP154795">
    <property type="protein sequence ID" value="XAN07169.1"/>
    <property type="molecule type" value="Genomic_DNA"/>
</dbReference>
<dbReference type="RefSeq" id="WP_425308620.1">
    <property type="nucleotide sequence ID" value="NZ_CP154795.1"/>
</dbReference>
<protein>
    <submittedName>
        <fullName evidence="1">Uncharacterized protein</fullName>
    </submittedName>
</protein>
<proteinExistence type="predicted"/>
<evidence type="ECO:0000313" key="2">
    <source>
        <dbReference type="Proteomes" id="UP001442841"/>
    </source>
</evidence>
<evidence type="ECO:0000313" key="1">
    <source>
        <dbReference type="EMBL" id="XAN07169.1"/>
    </source>
</evidence>
<reference evidence="1 2" key="1">
    <citation type="submission" date="2024-04" db="EMBL/GenBank/DDBJ databases">
        <title>Isolation of an actinomycete strain from pig manure.</title>
        <authorList>
            <person name="Gong T."/>
            <person name="Yu Z."/>
            <person name="An M."/>
            <person name="Wei C."/>
            <person name="Yang W."/>
            <person name="Liu L."/>
        </authorList>
    </citation>
    <scope>NUCLEOTIDE SEQUENCE [LARGE SCALE GENOMIC DNA]</scope>
    <source>
        <strain evidence="1 2">ZF39</strain>
    </source>
</reference>
<gene>
    <name evidence="1" type="ORF">AADG42_07640</name>
</gene>
<keyword evidence="2" id="KW-1185">Reference proteome</keyword>
<accession>A0ABZ3FM87</accession>
<organism evidence="1 2">
    <name type="scientific">Ammonicoccus fulvus</name>
    <dbReference type="NCBI Taxonomy" id="3138240"/>
    <lineage>
        <taxon>Bacteria</taxon>
        <taxon>Bacillati</taxon>
        <taxon>Actinomycetota</taxon>
        <taxon>Actinomycetes</taxon>
        <taxon>Propionibacteriales</taxon>
        <taxon>Propionibacteriaceae</taxon>
        <taxon>Ammonicoccus</taxon>
    </lineage>
</organism>
<dbReference type="Proteomes" id="UP001442841">
    <property type="component" value="Chromosome"/>
</dbReference>